<comment type="caution">
    <text evidence="2">The sequence shown here is derived from an EMBL/GenBank/DDBJ whole genome shotgun (WGS) entry which is preliminary data.</text>
</comment>
<feature type="compositionally biased region" description="Polar residues" evidence="1">
    <location>
        <begin position="139"/>
        <end position="149"/>
    </location>
</feature>
<evidence type="ECO:0000313" key="3">
    <source>
        <dbReference type="Proteomes" id="UP001287286"/>
    </source>
</evidence>
<dbReference type="EMBL" id="JAWRVI010000020">
    <property type="protein sequence ID" value="KAK4089267.1"/>
    <property type="molecule type" value="Genomic_DNA"/>
</dbReference>
<proteinExistence type="predicted"/>
<sequence length="246" mass="26755">MRWWMPEGSCAWRPAEGQLAPPGLRTGALERSAASMPPAPTTALTGEMRWLSADRHAGDEALESGARVPRRKREYSVNVTGVCSIAGVRMPCMHPRIRVSLLAAETRPLHEVKAQHQADEQAHFARSPLAPSAAHPSKRLTSPRLTSPPKSDRPLRASPSPARRSQIHNSHGQSATCGDACLGTAIQQFSPPTNTSPPTTRIHKAATTQHSDARQSRLLLPYSVATSPFRIPRLTSSFSLFLLLMS</sequence>
<name>A0ABR0BYU9_PURLI</name>
<evidence type="ECO:0000313" key="2">
    <source>
        <dbReference type="EMBL" id="KAK4089267.1"/>
    </source>
</evidence>
<gene>
    <name evidence="2" type="ORF">Purlil1_6256</name>
</gene>
<evidence type="ECO:0000256" key="1">
    <source>
        <dbReference type="SAM" id="MobiDB-lite"/>
    </source>
</evidence>
<reference evidence="2 3" key="1">
    <citation type="journal article" date="2024" name="Microbiol. Resour. Announc.">
        <title>Genome annotations for the ascomycete fungi Trichoderma harzianum, Trichoderma aggressivum, and Purpureocillium lilacinum.</title>
        <authorList>
            <person name="Beijen E.P.W."/>
            <person name="Ohm R.A."/>
        </authorList>
    </citation>
    <scope>NUCLEOTIDE SEQUENCE [LARGE SCALE GENOMIC DNA]</scope>
    <source>
        <strain evidence="2 3">CBS 150709</strain>
    </source>
</reference>
<feature type="compositionally biased region" description="Low complexity" evidence="1">
    <location>
        <begin position="190"/>
        <end position="200"/>
    </location>
</feature>
<feature type="region of interest" description="Disordered" evidence="1">
    <location>
        <begin position="188"/>
        <end position="213"/>
    </location>
</feature>
<feature type="region of interest" description="Disordered" evidence="1">
    <location>
        <begin position="127"/>
        <end position="174"/>
    </location>
</feature>
<dbReference type="Proteomes" id="UP001287286">
    <property type="component" value="Unassembled WGS sequence"/>
</dbReference>
<organism evidence="2 3">
    <name type="scientific">Purpureocillium lilacinum</name>
    <name type="common">Paecilomyces lilacinus</name>
    <dbReference type="NCBI Taxonomy" id="33203"/>
    <lineage>
        <taxon>Eukaryota</taxon>
        <taxon>Fungi</taxon>
        <taxon>Dikarya</taxon>
        <taxon>Ascomycota</taxon>
        <taxon>Pezizomycotina</taxon>
        <taxon>Sordariomycetes</taxon>
        <taxon>Hypocreomycetidae</taxon>
        <taxon>Hypocreales</taxon>
        <taxon>Ophiocordycipitaceae</taxon>
        <taxon>Purpureocillium</taxon>
    </lineage>
</organism>
<keyword evidence="3" id="KW-1185">Reference proteome</keyword>
<accession>A0ABR0BYU9</accession>
<protein>
    <submittedName>
        <fullName evidence="2">Uncharacterized protein</fullName>
    </submittedName>
</protein>